<dbReference type="EMBL" id="CAMGYJ010000008">
    <property type="protein sequence ID" value="CAI0458694.1"/>
    <property type="molecule type" value="Genomic_DNA"/>
</dbReference>
<evidence type="ECO:0000313" key="2">
    <source>
        <dbReference type="EMBL" id="CAI0458694.1"/>
    </source>
</evidence>
<dbReference type="Proteomes" id="UP001154282">
    <property type="component" value="Unassembled WGS sequence"/>
</dbReference>
<keyword evidence="3" id="KW-1185">Reference proteome</keyword>
<reference evidence="2" key="1">
    <citation type="submission" date="2022-08" db="EMBL/GenBank/DDBJ databases">
        <authorList>
            <person name="Gutierrez-Valencia J."/>
        </authorList>
    </citation>
    <scope>NUCLEOTIDE SEQUENCE</scope>
</reference>
<evidence type="ECO:0000313" key="3">
    <source>
        <dbReference type="Proteomes" id="UP001154282"/>
    </source>
</evidence>
<feature type="compositionally biased region" description="Basic residues" evidence="1">
    <location>
        <begin position="20"/>
        <end position="36"/>
    </location>
</feature>
<feature type="region of interest" description="Disordered" evidence="1">
    <location>
        <begin position="1"/>
        <end position="82"/>
    </location>
</feature>
<protein>
    <submittedName>
        <fullName evidence="2">Uncharacterized protein</fullName>
    </submittedName>
</protein>
<dbReference type="AlphaFoldDB" id="A0AAV0NJI1"/>
<sequence length="82" mass="9761">MHIKISSPRVAMKMTAATRTARKKAMARGRRRRRKEKTPVLEGRKRWPSGRKTTTTATARRRRLLRDIGQRQELKQQQRDHE</sequence>
<organism evidence="2 3">
    <name type="scientific">Linum tenue</name>
    <dbReference type="NCBI Taxonomy" id="586396"/>
    <lineage>
        <taxon>Eukaryota</taxon>
        <taxon>Viridiplantae</taxon>
        <taxon>Streptophyta</taxon>
        <taxon>Embryophyta</taxon>
        <taxon>Tracheophyta</taxon>
        <taxon>Spermatophyta</taxon>
        <taxon>Magnoliopsida</taxon>
        <taxon>eudicotyledons</taxon>
        <taxon>Gunneridae</taxon>
        <taxon>Pentapetalae</taxon>
        <taxon>rosids</taxon>
        <taxon>fabids</taxon>
        <taxon>Malpighiales</taxon>
        <taxon>Linaceae</taxon>
        <taxon>Linum</taxon>
    </lineage>
</organism>
<comment type="caution">
    <text evidence="2">The sequence shown here is derived from an EMBL/GenBank/DDBJ whole genome shotgun (WGS) entry which is preliminary data.</text>
</comment>
<gene>
    <name evidence="2" type="ORF">LITE_LOCUS33663</name>
</gene>
<accession>A0AAV0NJI1</accession>
<feature type="compositionally biased region" description="Basic and acidic residues" evidence="1">
    <location>
        <begin position="65"/>
        <end position="82"/>
    </location>
</feature>
<proteinExistence type="predicted"/>
<name>A0AAV0NJI1_9ROSI</name>
<evidence type="ECO:0000256" key="1">
    <source>
        <dbReference type="SAM" id="MobiDB-lite"/>
    </source>
</evidence>